<protein>
    <submittedName>
        <fullName evidence="7">Probable disease resistance protein At1g61300</fullName>
    </submittedName>
</protein>
<evidence type="ECO:0000256" key="3">
    <source>
        <dbReference type="ARBA" id="ARBA00022821"/>
    </source>
</evidence>
<dbReference type="KEGG" id="aprc:113855690"/>
<reference evidence="7" key="2">
    <citation type="submission" date="2025-08" db="UniProtKB">
        <authorList>
            <consortium name="RefSeq"/>
        </authorList>
    </citation>
    <scope>IDENTIFICATION</scope>
    <source>
        <tissue evidence="7">Young leaves</tissue>
    </source>
</reference>
<keyword evidence="2" id="KW-0547">Nucleotide-binding</keyword>
<gene>
    <name evidence="7" type="primary">LOC113855690</name>
</gene>
<name>A0A8B8KH23_ABRPR</name>
<dbReference type="AlphaFoldDB" id="A0A8B8KH23"/>
<dbReference type="Gene3D" id="1.10.8.430">
    <property type="entry name" value="Helical domain of apoptotic protease-activating factors"/>
    <property type="match status" value="1"/>
</dbReference>
<dbReference type="Pfam" id="PF00931">
    <property type="entry name" value="NB-ARC"/>
    <property type="match status" value="1"/>
</dbReference>
<evidence type="ECO:0000256" key="1">
    <source>
        <dbReference type="ARBA" id="ARBA00008894"/>
    </source>
</evidence>
<proteinExistence type="inferred from homology"/>
<feature type="domain" description="NB-ARC" evidence="5">
    <location>
        <begin position="1"/>
        <end position="65"/>
    </location>
</feature>
<dbReference type="PANTHER" id="PTHR33463">
    <property type="entry name" value="NB-ARC DOMAIN-CONTAINING PROTEIN-RELATED"/>
    <property type="match status" value="1"/>
</dbReference>
<dbReference type="InterPro" id="IPR002182">
    <property type="entry name" value="NB-ARC"/>
</dbReference>
<dbReference type="RefSeq" id="XP_027343122.1">
    <property type="nucleotide sequence ID" value="XM_027487321.1"/>
</dbReference>
<keyword evidence="4" id="KW-0067">ATP-binding</keyword>
<dbReference type="GO" id="GO:0006952">
    <property type="term" value="P:defense response"/>
    <property type="evidence" value="ECO:0007669"/>
    <property type="project" value="UniProtKB-KW"/>
</dbReference>
<evidence type="ECO:0000259" key="5">
    <source>
        <dbReference type="Pfam" id="PF00931"/>
    </source>
</evidence>
<sequence length="548" mass="62003">MLDDVWEPISFEEIGIPSGENHNNCKVLLTSRNVSVCNSMGCPRPIQLGLLSDQDAWILFRKHAGVDDVLPKNFQDKGQEITNECKNLPVAIAAIASTLNDRPLEEWDAALTALRNPMPMLDVDENLRNIYKSLRYSYENMKSEIAKRFFLLLSVFPADTEVPIELLTIFGIGAGFFGEVDKYSEARSQVLSVKNKLINSCLWLDAEDNRVKLHDLIRDVALLIANGDIQFISLSEKKRKALANKEMRIQYLCCEDLQVGDMESFPSWFDGSKLEFLLISMEASDPVEVPNTFFEKMTRLGVLYLSHNDTSKLPLTLSISDKSLSNIRTLVLGDWELGDISFLVILPSLEILSLCRCSIRKLPIAITKLEKLRLLEMVYCEIERENPFEVIEKCLQLEELYFVDNEFPILDTTDEVEAIHHQNTFLTLNRYCLQKNGEVRDSISKAVCPPNIEALVSEATFKHLVQGAEILQLGRIEREWRNLIPEIVPMEGNGMNDLIELSLGSCSKVQCLVNTKHHYSAAPNVFSKLVALDLVNMDSLEELCIGPN</sequence>
<dbReference type="InterPro" id="IPR042197">
    <property type="entry name" value="Apaf_helical"/>
</dbReference>
<dbReference type="PANTHER" id="PTHR33463:SF105">
    <property type="entry name" value="AND NB-ARC DOMAIN DISEASE RESISTANCE PROTEIN, PUTATIVE-RELATED"/>
    <property type="match status" value="1"/>
</dbReference>
<keyword evidence="3" id="KW-0611">Plant defense</keyword>
<dbReference type="SUPFAM" id="SSF52540">
    <property type="entry name" value="P-loop containing nucleoside triphosphate hydrolases"/>
    <property type="match status" value="1"/>
</dbReference>
<dbReference type="Proteomes" id="UP000694853">
    <property type="component" value="Unplaced"/>
</dbReference>
<dbReference type="Gene3D" id="3.80.10.10">
    <property type="entry name" value="Ribonuclease Inhibitor"/>
    <property type="match status" value="1"/>
</dbReference>
<organism evidence="6 7">
    <name type="scientific">Abrus precatorius</name>
    <name type="common">Indian licorice</name>
    <name type="synonym">Glycine abrus</name>
    <dbReference type="NCBI Taxonomy" id="3816"/>
    <lineage>
        <taxon>Eukaryota</taxon>
        <taxon>Viridiplantae</taxon>
        <taxon>Streptophyta</taxon>
        <taxon>Embryophyta</taxon>
        <taxon>Tracheophyta</taxon>
        <taxon>Spermatophyta</taxon>
        <taxon>Magnoliopsida</taxon>
        <taxon>eudicotyledons</taxon>
        <taxon>Gunneridae</taxon>
        <taxon>Pentapetalae</taxon>
        <taxon>rosids</taxon>
        <taxon>fabids</taxon>
        <taxon>Fabales</taxon>
        <taxon>Fabaceae</taxon>
        <taxon>Papilionoideae</taxon>
        <taxon>50 kb inversion clade</taxon>
        <taxon>NPAAA clade</taxon>
        <taxon>indigoferoid/millettioid clade</taxon>
        <taxon>Abreae</taxon>
        <taxon>Abrus</taxon>
    </lineage>
</organism>
<evidence type="ECO:0000313" key="7">
    <source>
        <dbReference type="RefSeq" id="XP_027343122.1"/>
    </source>
</evidence>
<evidence type="ECO:0000256" key="2">
    <source>
        <dbReference type="ARBA" id="ARBA00022741"/>
    </source>
</evidence>
<dbReference type="GO" id="GO:0005524">
    <property type="term" value="F:ATP binding"/>
    <property type="evidence" value="ECO:0007669"/>
    <property type="project" value="UniProtKB-KW"/>
</dbReference>
<dbReference type="OrthoDB" id="3794806at2759"/>
<accession>A0A8B8KH23</accession>
<dbReference type="InterPro" id="IPR027417">
    <property type="entry name" value="P-loop_NTPase"/>
</dbReference>
<reference evidence="6" key="1">
    <citation type="journal article" date="2019" name="Toxins">
        <title>Detection of Abrin-Like and Prepropulchellin-Like Toxin Genes and Transcripts Using Whole Genome Sequencing and Full-Length Transcript Sequencing of Abrus precatorius.</title>
        <authorList>
            <person name="Hovde B.T."/>
            <person name="Daligault H.E."/>
            <person name="Hanschen E.R."/>
            <person name="Kunde Y.A."/>
            <person name="Johnson M.B."/>
            <person name="Starkenburg S.R."/>
            <person name="Johnson S.L."/>
        </authorList>
    </citation>
    <scope>NUCLEOTIDE SEQUENCE [LARGE SCALE GENOMIC DNA]</scope>
</reference>
<evidence type="ECO:0000256" key="4">
    <source>
        <dbReference type="ARBA" id="ARBA00022840"/>
    </source>
</evidence>
<dbReference type="GO" id="GO:0043531">
    <property type="term" value="F:ADP binding"/>
    <property type="evidence" value="ECO:0007669"/>
    <property type="project" value="InterPro"/>
</dbReference>
<evidence type="ECO:0000313" key="6">
    <source>
        <dbReference type="Proteomes" id="UP000694853"/>
    </source>
</evidence>
<dbReference type="SUPFAM" id="SSF52058">
    <property type="entry name" value="L domain-like"/>
    <property type="match status" value="1"/>
</dbReference>
<dbReference type="InterPro" id="IPR050905">
    <property type="entry name" value="Plant_NBS-LRR"/>
</dbReference>
<comment type="similarity">
    <text evidence="1">Belongs to the disease resistance NB-LRR family.</text>
</comment>
<dbReference type="InterPro" id="IPR032675">
    <property type="entry name" value="LRR_dom_sf"/>
</dbReference>
<dbReference type="GeneID" id="113855690"/>
<keyword evidence="6" id="KW-1185">Reference proteome</keyword>